<name>A0AA49GP32_9BACT</name>
<evidence type="ECO:0000313" key="1">
    <source>
        <dbReference type="EMBL" id="WKN34649.1"/>
    </source>
</evidence>
<proteinExistence type="predicted"/>
<dbReference type="AlphaFoldDB" id="A0AA49GP32"/>
<reference evidence="1" key="1">
    <citation type="journal article" date="2023" name="Comput. Struct. Biotechnol. J.">
        <title>Discovery of a novel marine Bacteroidetes with a rich repertoire of carbohydrate-active enzymes.</title>
        <authorList>
            <person name="Chen B."/>
            <person name="Liu G."/>
            <person name="Chen Q."/>
            <person name="Wang H."/>
            <person name="Liu L."/>
            <person name="Tang K."/>
        </authorList>
    </citation>
    <scope>NUCLEOTIDE SEQUENCE</scope>
    <source>
        <strain evidence="1">TK19036</strain>
    </source>
</reference>
<organism evidence="1">
    <name type="scientific">Roseihalotalea indica</name>
    <dbReference type="NCBI Taxonomy" id="2867963"/>
    <lineage>
        <taxon>Bacteria</taxon>
        <taxon>Pseudomonadati</taxon>
        <taxon>Bacteroidota</taxon>
        <taxon>Cytophagia</taxon>
        <taxon>Cytophagales</taxon>
        <taxon>Catalimonadaceae</taxon>
        <taxon>Roseihalotalea</taxon>
    </lineage>
</organism>
<gene>
    <name evidence="1" type="ORF">K4G66_19945</name>
</gene>
<protein>
    <submittedName>
        <fullName evidence="1">Uncharacterized protein</fullName>
    </submittedName>
</protein>
<dbReference type="EMBL" id="CP120682">
    <property type="protein sequence ID" value="WKN34649.1"/>
    <property type="molecule type" value="Genomic_DNA"/>
</dbReference>
<accession>A0AA49GP32</accession>
<reference evidence="1" key="2">
    <citation type="journal article" date="2024" name="Antonie Van Leeuwenhoek">
        <title>Roseihalotalea indica gen. nov., sp. nov., a halophilic Bacteroidetes from mesopelagic Southwest Indian Ocean with higher carbohydrate metabolic potential.</title>
        <authorList>
            <person name="Chen B."/>
            <person name="Zhang M."/>
            <person name="Lin D."/>
            <person name="Ye J."/>
            <person name="Tang K."/>
        </authorList>
    </citation>
    <scope>NUCLEOTIDE SEQUENCE</scope>
    <source>
        <strain evidence="1">TK19036</strain>
    </source>
</reference>
<sequence>MHDSTYSRRNFVRNTTLASAGIIVGTDRSLLASIRSADEIQVLNPKDQVPISFIIDDSTALVNMAYFGIPQFKEIFPDQYLQDWRKLPQEIPDDFVREFRDYCLEHGVKGKYSMVPYPACTGWLDRFIPGWSKADLQESIKLVRDTMQPNWDIHPEMISHTRVVDIKTGRPFPQASEQYMENWGWSQNKSADELGEYLAYALSVLKNVDLYCEGVTTPGGFAGQNKENLAQGTLAAVREVYPQVDVAHYFRDLYTEPEQSVAPLVKYPADLHSNNPKCVVSIIGCTGDWFGGWDGLTPGSAEQFITEDLSSGRMVEVIEKGEPAILVCHWPGLYYNGEKHGFKVFQQVVSRLEQKYGSLNWMKNSEIARYWAAKELTEIIPDAQTIRMYAPFAASSFTLQIPSPKKGEPTLNTRQTKLRLKQVKSRQQLTAGTYLQQNEQKVVCFDLPKGNSELSLG</sequence>